<comment type="caution">
    <text evidence="2">The sequence shown here is derived from an EMBL/GenBank/DDBJ whole genome shotgun (WGS) entry which is preliminary data.</text>
</comment>
<reference evidence="2" key="1">
    <citation type="submission" date="2023-06" db="EMBL/GenBank/DDBJ databases">
        <title>Genome-scale phylogeny and comparative genomics of the fungal order Sordariales.</title>
        <authorList>
            <consortium name="Lawrence Berkeley National Laboratory"/>
            <person name="Hensen N."/>
            <person name="Bonometti L."/>
            <person name="Westerberg I."/>
            <person name="Brannstrom I.O."/>
            <person name="Guillou S."/>
            <person name="Cros-Aarteil S."/>
            <person name="Calhoun S."/>
            <person name="Haridas S."/>
            <person name="Kuo A."/>
            <person name="Mondo S."/>
            <person name="Pangilinan J."/>
            <person name="Riley R."/>
            <person name="LaButti K."/>
            <person name="Andreopoulos B."/>
            <person name="Lipzen A."/>
            <person name="Chen C."/>
            <person name="Yanf M."/>
            <person name="Daum C."/>
            <person name="Ng V."/>
            <person name="Clum A."/>
            <person name="Steindorff A."/>
            <person name="Ohm R."/>
            <person name="Martin F."/>
            <person name="Silar P."/>
            <person name="Natvig D."/>
            <person name="Lalanne C."/>
            <person name="Gautier V."/>
            <person name="Ament-velasquez S.L."/>
            <person name="Kruys A."/>
            <person name="Hutchinson M.I."/>
            <person name="Powell A.J."/>
            <person name="Barry K."/>
            <person name="Miller A.N."/>
            <person name="Grigoriev I.V."/>
            <person name="Debuchy R."/>
            <person name="Gladieux P."/>
            <person name="Thoren M.H."/>
            <person name="Johannesson H."/>
        </authorList>
    </citation>
    <scope>NUCLEOTIDE SEQUENCE</scope>
    <source>
        <strain evidence="2">SMH3391-2</strain>
    </source>
</reference>
<evidence type="ECO:0000313" key="2">
    <source>
        <dbReference type="EMBL" id="KAK0635833.1"/>
    </source>
</evidence>
<dbReference type="Proteomes" id="UP001174934">
    <property type="component" value="Unassembled WGS sequence"/>
</dbReference>
<sequence>MYGMHHSPVQFSDIIPNQLQNPSTPKSHSSQPSPLNPPSLPVHQPHPSLVHKSTGRFLLAPDQLWRTAQPLSPLLSPPLLLLTTTHTTTARHSKTPPQTPPATTPICHSANPRASSLATCTIFAAAPVVRIFSSAQGNSGSREGGDVTFLMHQFFAAAATVEGRQTKGFAPQIAGTACGDVGEDRRDARRMIDNAGDF</sequence>
<keyword evidence="3" id="KW-1185">Reference proteome</keyword>
<evidence type="ECO:0000256" key="1">
    <source>
        <dbReference type="SAM" id="MobiDB-lite"/>
    </source>
</evidence>
<name>A0AA39XKS3_9PEZI</name>
<feature type="compositionally biased region" description="Polar residues" evidence="1">
    <location>
        <begin position="15"/>
        <end position="26"/>
    </location>
</feature>
<protein>
    <submittedName>
        <fullName evidence="2">Uncharacterized protein</fullName>
    </submittedName>
</protein>
<feature type="region of interest" description="Disordered" evidence="1">
    <location>
        <begin position="15"/>
        <end position="48"/>
    </location>
</feature>
<evidence type="ECO:0000313" key="3">
    <source>
        <dbReference type="Proteomes" id="UP001174934"/>
    </source>
</evidence>
<proteinExistence type="predicted"/>
<dbReference type="EMBL" id="JAULSR010000001">
    <property type="protein sequence ID" value="KAK0635833.1"/>
    <property type="molecule type" value="Genomic_DNA"/>
</dbReference>
<gene>
    <name evidence="2" type="ORF">B0T17DRAFT_503335</name>
</gene>
<accession>A0AA39XKS3</accession>
<organism evidence="2 3">
    <name type="scientific">Bombardia bombarda</name>
    <dbReference type="NCBI Taxonomy" id="252184"/>
    <lineage>
        <taxon>Eukaryota</taxon>
        <taxon>Fungi</taxon>
        <taxon>Dikarya</taxon>
        <taxon>Ascomycota</taxon>
        <taxon>Pezizomycotina</taxon>
        <taxon>Sordariomycetes</taxon>
        <taxon>Sordariomycetidae</taxon>
        <taxon>Sordariales</taxon>
        <taxon>Lasiosphaeriaceae</taxon>
        <taxon>Bombardia</taxon>
    </lineage>
</organism>
<dbReference type="AlphaFoldDB" id="A0AA39XKS3"/>